<comment type="cofactor">
    <cofactor evidence="1">
        <name>Mn(2+)</name>
        <dbReference type="ChEBI" id="CHEBI:29035"/>
    </cofactor>
</comment>
<dbReference type="InterPro" id="IPR038222">
    <property type="entry name" value="DHHA2_dom_sf"/>
</dbReference>
<reference evidence="6" key="2">
    <citation type="journal article" name="Front. Microbiol.">
        <title>Degradative Capacity of Two Strains of Rhodonia placenta: From Phenotype to Genotype.</title>
        <authorList>
            <person name="Kolle M."/>
            <person name="Horta M.A.C."/>
            <person name="Nowrousian M."/>
            <person name="Ohm R.A."/>
            <person name="Benz J.P."/>
            <person name="Pilgard A."/>
        </authorList>
    </citation>
    <scope>NUCLEOTIDE SEQUENCE</scope>
    <source>
        <strain evidence="6">FPRL280</strain>
    </source>
</reference>
<protein>
    <recommendedName>
        <fullName evidence="5">DHHA2 domain-containing protein</fullName>
    </recommendedName>
</protein>
<evidence type="ECO:0000313" key="6">
    <source>
        <dbReference type="EMBL" id="KAF9807131.1"/>
    </source>
</evidence>
<dbReference type="Gene3D" id="3.10.310.20">
    <property type="entry name" value="DHHA2 domain"/>
    <property type="match status" value="1"/>
</dbReference>
<dbReference type="GO" id="GO:0004309">
    <property type="term" value="F:exopolyphosphatase activity"/>
    <property type="evidence" value="ECO:0007669"/>
    <property type="project" value="TreeGrafter"/>
</dbReference>
<dbReference type="GO" id="GO:0005737">
    <property type="term" value="C:cytoplasm"/>
    <property type="evidence" value="ECO:0007669"/>
    <property type="project" value="InterPro"/>
</dbReference>
<dbReference type="GO" id="GO:0046872">
    <property type="term" value="F:metal ion binding"/>
    <property type="evidence" value="ECO:0007669"/>
    <property type="project" value="UniProtKB-KW"/>
</dbReference>
<dbReference type="EMBL" id="JADOXO010000292">
    <property type="protein sequence ID" value="KAF9807131.1"/>
    <property type="molecule type" value="Genomic_DNA"/>
</dbReference>
<keyword evidence="3" id="KW-0378">Hydrolase</keyword>
<dbReference type="Pfam" id="PF01368">
    <property type="entry name" value="DHH"/>
    <property type="match status" value="1"/>
</dbReference>
<gene>
    <name evidence="6" type="ORF">IEO21_08363</name>
</gene>
<evidence type="ECO:0000259" key="5">
    <source>
        <dbReference type="SMART" id="SM01131"/>
    </source>
</evidence>
<evidence type="ECO:0000256" key="2">
    <source>
        <dbReference type="ARBA" id="ARBA00022723"/>
    </source>
</evidence>
<dbReference type="InterPro" id="IPR038763">
    <property type="entry name" value="DHH_sf"/>
</dbReference>
<keyword evidence="4" id="KW-0464">Manganese</keyword>
<keyword evidence="2" id="KW-0479">Metal-binding</keyword>
<dbReference type="InterPro" id="IPR001667">
    <property type="entry name" value="DDH_dom"/>
</dbReference>
<evidence type="ECO:0000256" key="3">
    <source>
        <dbReference type="ARBA" id="ARBA00022801"/>
    </source>
</evidence>
<dbReference type="Gene3D" id="3.90.1640.10">
    <property type="entry name" value="inorganic pyrophosphatase (n-terminal core)"/>
    <property type="match status" value="1"/>
</dbReference>
<dbReference type="AlphaFoldDB" id="A0A8H7NWF7"/>
<sequence length="432" mass="47048">MPLSGFLCNSKQAYLNGVKESKGQEWTIVMGNEAGDLDSVASAVAYAWYIYMILKEPSVALMQTPRADLHLRAENLHALSLAGLSPADLLCIDDIPYKRPGPFPSTKFALVDHNRLQGQFTQENHAARVVAVVDHHEDEGFHKDTADPRVITTGVGSCASIVACYLEEKCRDQIPPELASLLLSAIVVDTSGLLPGKKAVEIDHRAATFLASRCKPSVLPDAAASIAAPVPSPHELPAIQELSNTLQTKKASVSHLRTRDLLRRDYKEYALMSSWASGGAVLIGLASVPVGLAAWLPLEGSSEFSRATRAWMDERGLAALGVLTSFRDDHKPGKGGRGKHRREQLWVVRAGNKAGEELGERLFRGLEASEQLRLKDKKWKKVGVEEDAGFGESWRVRVWKQKNTDATRKATAPIMKAIIEGDHGAQGLQSGL</sequence>
<dbReference type="PANTHER" id="PTHR12112">
    <property type="entry name" value="BNIP - RELATED"/>
    <property type="match status" value="1"/>
</dbReference>
<name>A0A8H7NWF7_9APHY</name>
<evidence type="ECO:0000256" key="4">
    <source>
        <dbReference type="ARBA" id="ARBA00023211"/>
    </source>
</evidence>
<evidence type="ECO:0000256" key="1">
    <source>
        <dbReference type="ARBA" id="ARBA00001936"/>
    </source>
</evidence>
<dbReference type="InterPro" id="IPR004097">
    <property type="entry name" value="DHHA2"/>
</dbReference>
<dbReference type="Pfam" id="PF02833">
    <property type="entry name" value="DHHA2"/>
    <property type="match status" value="1"/>
</dbReference>
<comment type="caution">
    <text evidence="6">The sequence shown here is derived from an EMBL/GenBank/DDBJ whole genome shotgun (WGS) entry which is preliminary data.</text>
</comment>
<dbReference type="SUPFAM" id="SSF64182">
    <property type="entry name" value="DHH phosphoesterases"/>
    <property type="match status" value="1"/>
</dbReference>
<dbReference type="Proteomes" id="UP000639403">
    <property type="component" value="Unassembled WGS sequence"/>
</dbReference>
<organism evidence="6 7">
    <name type="scientific">Rhodonia placenta</name>
    <dbReference type="NCBI Taxonomy" id="104341"/>
    <lineage>
        <taxon>Eukaryota</taxon>
        <taxon>Fungi</taxon>
        <taxon>Dikarya</taxon>
        <taxon>Basidiomycota</taxon>
        <taxon>Agaricomycotina</taxon>
        <taxon>Agaricomycetes</taxon>
        <taxon>Polyporales</taxon>
        <taxon>Adustoporiaceae</taxon>
        <taxon>Rhodonia</taxon>
    </lineage>
</organism>
<reference evidence="6" key="1">
    <citation type="submission" date="2020-11" db="EMBL/GenBank/DDBJ databases">
        <authorList>
            <person name="Koelle M."/>
            <person name="Horta M.A.C."/>
            <person name="Nowrousian M."/>
            <person name="Ohm R.A."/>
            <person name="Benz P."/>
            <person name="Pilgard A."/>
        </authorList>
    </citation>
    <scope>NUCLEOTIDE SEQUENCE</scope>
    <source>
        <strain evidence="6">FPRL280</strain>
    </source>
</reference>
<dbReference type="SMART" id="SM01131">
    <property type="entry name" value="DHHA2"/>
    <property type="match status" value="1"/>
</dbReference>
<dbReference type="PANTHER" id="PTHR12112:SF39">
    <property type="entry name" value="EG:152A3.5 PROTEIN (FBGN0003116_PN PROTEIN)"/>
    <property type="match status" value="1"/>
</dbReference>
<accession>A0A8H7NWF7</accession>
<feature type="domain" description="DHHA2" evidence="5">
    <location>
        <begin position="243"/>
        <end position="419"/>
    </location>
</feature>
<proteinExistence type="predicted"/>
<evidence type="ECO:0000313" key="7">
    <source>
        <dbReference type="Proteomes" id="UP000639403"/>
    </source>
</evidence>